<dbReference type="InParanoid" id="A0A517S9Z7"/>
<evidence type="ECO:0000313" key="3">
    <source>
        <dbReference type="Proteomes" id="UP000315700"/>
    </source>
</evidence>
<evidence type="ECO:0000256" key="1">
    <source>
        <dbReference type="SAM" id="Phobius"/>
    </source>
</evidence>
<keyword evidence="3" id="KW-1185">Reference proteome</keyword>
<dbReference type="Gene3D" id="1.10.3210.10">
    <property type="entry name" value="Hypothetical protein af1432"/>
    <property type="match status" value="1"/>
</dbReference>
<dbReference type="PROSITE" id="PS51257">
    <property type="entry name" value="PROKAR_LIPOPROTEIN"/>
    <property type="match status" value="1"/>
</dbReference>
<keyword evidence="1" id="KW-0472">Membrane</keyword>
<name>A0A517S9Z7_9PLAN</name>
<evidence type="ECO:0008006" key="4">
    <source>
        <dbReference type="Google" id="ProtNLM"/>
    </source>
</evidence>
<gene>
    <name evidence="2" type="ORF">Pan44_09570</name>
</gene>
<dbReference type="Proteomes" id="UP000315700">
    <property type="component" value="Chromosome"/>
</dbReference>
<dbReference type="AlphaFoldDB" id="A0A517S9Z7"/>
<protein>
    <recommendedName>
        <fullName evidence="4">HD-GYP domain-containing protein</fullName>
    </recommendedName>
</protein>
<dbReference type="RefSeq" id="WP_145027726.1">
    <property type="nucleotide sequence ID" value="NZ_CP036271.1"/>
</dbReference>
<feature type="transmembrane region" description="Helical" evidence="1">
    <location>
        <begin position="61"/>
        <end position="82"/>
    </location>
</feature>
<dbReference type="KEGG" id="ccos:Pan44_09570"/>
<organism evidence="2 3">
    <name type="scientific">Caulifigura coniformis</name>
    <dbReference type="NCBI Taxonomy" id="2527983"/>
    <lineage>
        <taxon>Bacteria</taxon>
        <taxon>Pseudomonadati</taxon>
        <taxon>Planctomycetota</taxon>
        <taxon>Planctomycetia</taxon>
        <taxon>Planctomycetales</taxon>
        <taxon>Planctomycetaceae</taxon>
        <taxon>Caulifigura</taxon>
    </lineage>
</organism>
<feature type="transmembrane region" description="Helical" evidence="1">
    <location>
        <begin position="88"/>
        <end position="109"/>
    </location>
</feature>
<dbReference type="EMBL" id="CP036271">
    <property type="protein sequence ID" value="QDT52943.1"/>
    <property type="molecule type" value="Genomic_DNA"/>
</dbReference>
<dbReference type="Pfam" id="PF13487">
    <property type="entry name" value="HD_5"/>
    <property type="match status" value="1"/>
</dbReference>
<feature type="transmembrane region" description="Helical" evidence="1">
    <location>
        <begin position="12"/>
        <end position="31"/>
    </location>
</feature>
<keyword evidence="1" id="KW-0812">Transmembrane</keyword>
<proteinExistence type="predicted"/>
<feature type="transmembrane region" description="Helical" evidence="1">
    <location>
        <begin position="37"/>
        <end position="54"/>
    </location>
</feature>
<dbReference type="OrthoDB" id="273922at2"/>
<dbReference type="PANTHER" id="PTHR45228">
    <property type="entry name" value="CYCLIC DI-GMP PHOSPHODIESTERASE TM_0186-RELATED"/>
    <property type="match status" value="1"/>
</dbReference>
<dbReference type="InterPro" id="IPR052020">
    <property type="entry name" value="Cyclic_di-GMP/3'3'-cGAMP_PDE"/>
</dbReference>
<accession>A0A517S9Z7</accession>
<dbReference type="PANTHER" id="PTHR45228:SF4">
    <property type="entry name" value="LIPOPROTEIN"/>
    <property type="match status" value="1"/>
</dbReference>
<keyword evidence="1" id="KW-1133">Transmembrane helix</keyword>
<sequence length="314" mass="34012">MIPAKSDRNQELTLEIMLVLVTAAIACLLYYTEAMKIVVLNLFYLPIVMAGFFLGRYRAGVLALLAVVTATIVICIDFTGFGTMNSPLSIGLSVTLWGSVLGLTALLVGTLCDDRDARRVEAHEAQVGVVEVLSRYLQSANPVLESRAKRVASLSEEVARKMRLSAKEIDDIRVAALLIDMENIEITARVIRKAVGAMEDDSMSKQRTFHGTELVQSLGTVLTGAFPLLLNTTEEAAAAEGHSIPFGARIIRTVRAYETLESDPWQHGDRTPESFLDELQSGIDSDHHPAVLHALRLVVTGRDSAQVAAGNPAG</sequence>
<evidence type="ECO:0000313" key="2">
    <source>
        <dbReference type="EMBL" id="QDT52943.1"/>
    </source>
</evidence>
<reference evidence="2 3" key="1">
    <citation type="submission" date="2019-02" db="EMBL/GenBank/DDBJ databases">
        <title>Deep-cultivation of Planctomycetes and their phenomic and genomic characterization uncovers novel biology.</title>
        <authorList>
            <person name="Wiegand S."/>
            <person name="Jogler M."/>
            <person name="Boedeker C."/>
            <person name="Pinto D."/>
            <person name="Vollmers J."/>
            <person name="Rivas-Marin E."/>
            <person name="Kohn T."/>
            <person name="Peeters S.H."/>
            <person name="Heuer A."/>
            <person name="Rast P."/>
            <person name="Oberbeckmann S."/>
            <person name="Bunk B."/>
            <person name="Jeske O."/>
            <person name="Meyerdierks A."/>
            <person name="Storesund J.E."/>
            <person name="Kallscheuer N."/>
            <person name="Luecker S."/>
            <person name="Lage O.M."/>
            <person name="Pohl T."/>
            <person name="Merkel B.J."/>
            <person name="Hornburger P."/>
            <person name="Mueller R.-W."/>
            <person name="Bruemmer F."/>
            <person name="Labrenz M."/>
            <person name="Spormann A.M."/>
            <person name="Op den Camp H."/>
            <person name="Overmann J."/>
            <person name="Amann R."/>
            <person name="Jetten M.S.M."/>
            <person name="Mascher T."/>
            <person name="Medema M.H."/>
            <person name="Devos D.P."/>
            <person name="Kaster A.-K."/>
            <person name="Ovreas L."/>
            <person name="Rohde M."/>
            <person name="Galperin M.Y."/>
            <person name="Jogler C."/>
        </authorList>
    </citation>
    <scope>NUCLEOTIDE SEQUENCE [LARGE SCALE GENOMIC DNA]</scope>
    <source>
        <strain evidence="2 3">Pan44</strain>
    </source>
</reference>